<comment type="catalytic activity">
    <reaction evidence="7">
        <text>Preferential cleavage: (Ac)2-L-Lys-D-Ala-|-D-Ala. Also transpeptidation of peptidyl-alanyl moieties that are N-acyl substituents of D-alanine.</text>
        <dbReference type="EC" id="3.4.16.4"/>
    </reaction>
</comment>
<proteinExistence type="predicted"/>
<dbReference type="SUPFAM" id="SSF56601">
    <property type="entry name" value="beta-lactamase/transpeptidase-like"/>
    <property type="match status" value="1"/>
</dbReference>
<dbReference type="InterPro" id="IPR036950">
    <property type="entry name" value="PBP_transglycosylase"/>
</dbReference>
<dbReference type="InterPro" id="IPR012338">
    <property type="entry name" value="Beta-lactam/transpept-like"/>
</dbReference>
<comment type="caution">
    <text evidence="12">The sequence shown here is derived from an EMBL/GenBank/DDBJ whole genome shotgun (WGS) entry which is preliminary data.</text>
</comment>
<evidence type="ECO:0000313" key="12">
    <source>
        <dbReference type="EMBL" id="GAA1113505.1"/>
    </source>
</evidence>
<dbReference type="Pfam" id="PF00905">
    <property type="entry name" value="Transpeptidase"/>
    <property type="match status" value="1"/>
</dbReference>
<dbReference type="Gene3D" id="1.10.3810.10">
    <property type="entry name" value="Biosynthetic peptidoglycan transglycosylase-like"/>
    <property type="match status" value="1"/>
</dbReference>
<evidence type="ECO:0000259" key="10">
    <source>
        <dbReference type="Pfam" id="PF00905"/>
    </source>
</evidence>
<gene>
    <name evidence="12" type="ORF">GCM10009663_62930</name>
</gene>
<feature type="region of interest" description="Disordered" evidence="9">
    <location>
        <begin position="661"/>
        <end position="798"/>
    </location>
</feature>
<dbReference type="InterPro" id="IPR001264">
    <property type="entry name" value="Glyco_trans_51"/>
</dbReference>
<keyword evidence="13" id="KW-1185">Reference proteome</keyword>
<dbReference type="InterPro" id="IPR050396">
    <property type="entry name" value="Glycosyltr_51/Transpeptidase"/>
</dbReference>
<evidence type="ECO:0000256" key="9">
    <source>
        <dbReference type="SAM" id="MobiDB-lite"/>
    </source>
</evidence>
<dbReference type="Pfam" id="PF00912">
    <property type="entry name" value="Transgly"/>
    <property type="match status" value="1"/>
</dbReference>
<evidence type="ECO:0000259" key="11">
    <source>
        <dbReference type="Pfam" id="PF00912"/>
    </source>
</evidence>
<keyword evidence="1" id="KW-0121">Carboxypeptidase</keyword>
<dbReference type="PANTHER" id="PTHR32282">
    <property type="entry name" value="BINDING PROTEIN TRANSPEPTIDASE, PUTATIVE-RELATED"/>
    <property type="match status" value="1"/>
</dbReference>
<dbReference type="Proteomes" id="UP001499987">
    <property type="component" value="Unassembled WGS sequence"/>
</dbReference>
<dbReference type="PANTHER" id="PTHR32282:SF34">
    <property type="entry name" value="PENICILLIN-BINDING PROTEIN 1A"/>
    <property type="match status" value="1"/>
</dbReference>
<feature type="domain" description="Penicillin-binding protein transpeptidase" evidence="10">
    <location>
        <begin position="358"/>
        <end position="607"/>
    </location>
</feature>
<evidence type="ECO:0000256" key="1">
    <source>
        <dbReference type="ARBA" id="ARBA00022645"/>
    </source>
</evidence>
<evidence type="ECO:0000256" key="3">
    <source>
        <dbReference type="ARBA" id="ARBA00022676"/>
    </source>
</evidence>
<evidence type="ECO:0000256" key="8">
    <source>
        <dbReference type="ARBA" id="ARBA00049902"/>
    </source>
</evidence>
<evidence type="ECO:0000256" key="7">
    <source>
        <dbReference type="ARBA" id="ARBA00034000"/>
    </source>
</evidence>
<sequence length="798" mass="81164">MPRTSQQSGPGAPRGRWSGRRTAQRRSGWRRLVPTWRAALAGSVTAVLLAAGLFALGLALVQVPDAHAAATAQSNTWLYSDGTLIARTGQTNRQNVPLDRISPAARHAALAAEDRNFYHEGAVNLQGLTRAAFNTATGKATQGGSTITQQYVKNTYLSQKQSVTRKVKELFIAIKVDATESKDDVLAGYLNTAYYGRGAYGVQAAAQAYFGIDADRLDAAQGAYLAALLNAPSAYDVATATPQGEQNATNRWNYVLDGMVQEHWLSADERAAIRFPEVKEPKSAPGLSGQAGYLVSAATDSLTSQHVLTDAQLAQGGYTITLTVDAERERQLQAAVRSQLTGNLDPAKRKKDADAQAGAVSLDPKTGAVLALYGGSDATQHWIDNATRQDYQAGSTFKAIALAAAMDSEARTQAGRRITADTVYDGTSGRAVRGGTGTPYAPPNEGGKDYGQITLQQATDWSVNSVYAQLAQDTGLETVRKTAVALGLPADTPGLSAVPSIPLGAATPSVLQMAGVYAALDNDGKQITPWLVKSVGVEGEQVPLPAHSTTQAVSTEAARATTAMLQGVVDDPGGTGWRAGALDRPAAGKTGTTDDSRSVWFVGYTPELVTAVALFGQDPATGAQVTLDGVGGTGEAAGGRYPTLIWTAYMKAALSGEPVSDFTAPKQVRTRPTESTPTGSASATPSTAPSSPAASAPAEDDATRQPERPWASTGATPGAGRPWTGSGSSGGGTGSDGTGGGGLLGYGSGTGTGSGSGSGSGGTGSGSGSSSGSGGTSGTGSGSGSGSGGTGTAPGGRG</sequence>
<evidence type="ECO:0000313" key="13">
    <source>
        <dbReference type="Proteomes" id="UP001499987"/>
    </source>
</evidence>
<comment type="catalytic activity">
    <reaction evidence="8">
        <text>[GlcNAc-(1-&gt;4)-Mur2Ac(oyl-L-Ala-gamma-D-Glu-L-Lys-D-Ala-D-Ala)](n)-di-trans,octa-cis-undecaprenyl diphosphate + beta-D-GlcNAc-(1-&gt;4)-Mur2Ac(oyl-L-Ala-gamma-D-Glu-L-Lys-D-Ala-D-Ala)-di-trans,octa-cis-undecaprenyl diphosphate = [GlcNAc-(1-&gt;4)-Mur2Ac(oyl-L-Ala-gamma-D-Glu-L-Lys-D-Ala-D-Ala)](n+1)-di-trans,octa-cis-undecaprenyl diphosphate + di-trans,octa-cis-undecaprenyl diphosphate + H(+)</text>
        <dbReference type="Rhea" id="RHEA:23708"/>
        <dbReference type="Rhea" id="RHEA-COMP:9602"/>
        <dbReference type="Rhea" id="RHEA-COMP:9603"/>
        <dbReference type="ChEBI" id="CHEBI:15378"/>
        <dbReference type="ChEBI" id="CHEBI:58405"/>
        <dbReference type="ChEBI" id="CHEBI:60033"/>
        <dbReference type="ChEBI" id="CHEBI:78435"/>
        <dbReference type="EC" id="2.4.99.28"/>
    </reaction>
</comment>
<dbReference type="Gene3D" id="3.40.710.10">
    <property type="entry name" value="DD-peptidase/beta-lactamase superfamily"/>
    <property type="match status" value="1"/>
</dbReference>
<dbReference type="SUPFAM" id="SSF53955">
    <property type="entry name" value="Lysozyme-like"/>
    <property type="match status" value="1"/>
</dbReference>
<dbReference type="RefSeq" id="WP_344627096.1">
    <property type="nucleotide sequence ID" value="NZ_BAAALD010000088.1"/>
</dbReference>
<accession>A0ABP4EPC8</accession>
<keyword evidence="5" id="KW-0378">Hydrolase</keyword>
<keyword evidence="2" id="KW-0645">Protease</keyword>
<reference evidence="13" key="1">
    <citation type="journal article" date="2019" name="Int. J. Syst. Evol. Microbiol.">
        <title>The Global Catalogue of Microorganisms (GCM) 10K type strain sequencing project: providing services to taxonomists for standard genome sequencing and annotation.</title>
        <authorList>
            <consortium name="The Broad Institute Genomics Platform"/>
            <consortium name="The Broad Institute Genome Sequencing Center for Infectious Disease"/>
            <person name="Wu L."/>
            <person name="Ma J."/>
        </authorList>
    </citation>
    <scope>NUCLEOTIDE SEQUENCE [LARGE SCALE GENOMIC DNA]</scope>
    <source>
        <strain evidence="13">JCM 13002</strain>
    </source>
</reference>
<evidence type="ECO:0000256" key="4">
    <source>
        <dbReference type="ARBA" id="ARBA00022679"/>
    </source>
</evidence>
<feature type="compositionally biased region" description="Low complexity" evidence="9">
    <location>
        <begin position="673"/>
        <end position="697"/>
    </location>
</feature>
<name>A0ABP4EPC8_9ACTN</name>
<feature type="region of interest" description="Disordered" evidence="9">
    <location>
        <begin position="1"/>
        <end position="26"/>
    </location>
</feature>
<keyword evidence="4" id="KW-0808">Transferase</keyword>
<feature type="compositionally biased region" description="Basic residues" evidence="9">
    <location>
        <begin position="17"/>
        <end position="26"/>
    </location>
</feature>
<evidence type="ECO:0000256" key="5">
    <source>
        <dbReference type="ARBA" id="ARBA00022801"/>
    </source>
</evidence>
<protein>
    <submittedName>
        <fullName evidence="12">Transglycosylase domain-containing protein</fullName>
    </submittedName>
</protein>
<dbReference type="EMBL" id="BAAALD010000088">
    <property type="protein sequence ID" value="GAA1113505.1"/>
    <property type="molecule type" value="Genomic_DNA"/>
</dbReference>
<feature type="compositionally biased region" description="Gly residues" evidence="9">
    <location>
        <begin position="727"/>
        <end position="798"/>
    </location>
</feature>
<feature type="domain" description="Glycosyl transferase family 51" evidence="11">
    <location>
        <begin position="82"/>
        <end position="259"/>
    </location>
</feature>
<evidence type="ECO:0000256" key="6">
    <source>
        <dbReference type="ARBA" id="ARBA00023268"/>
    </source>
</evidence>
<organism evidence="12 13">
    <name type="scientific">Kitasatospora arboriphila</name>
    <dbReference type="NCBI Taxonomy" id="258052"/>
    <lineage>
        <taxon>Bacteria</taxon>
        <taxon>Bacillati</taxon>
        <taxon>Actinomycetota</taxon>
        <taxon>Actinomycetes</taxon>
        <taxon>Kitasatosporales</taxon>
        <taxon>Streptomycetaceae</taxon>
        <taxon>Kitasatospora</taxon>
    </lineage>
</organism>
<dbReference type="InterPro" id="IPR001460">
    <property type="entry name" value="PCN-bd_Tpept"/>
</dbReference>
<keyword evidence="3" id="KW-0328">Glycosyltransferase</keyword>
<keyword evidence="6" id="KW-0511">Multifunctional enzyme</keyword>
<evidence type="ECO:0000256" key="2">
    <source>
        <dbReference type="ARBA" id="ARBA00022670"/>
    </source>
</evidence>
<dbReference type="InterPro" id="IPR023346">
    <property type="entry name" value="Lysozyme-like_dom_sf"/>
</dbReference>